<dbReference type="Pfam" id="PF00069">
    <property type="entry name" value="Pkinase"/>
    <property type="match status" value="1"/>
</dbReference>
<keyword evidence="4 18" id="KW-0808">Transferase</keyword>
<name>A0A4U6V4M6_SETVI</name>
<keyword evidence="15" id="KW-0325">Glycoprotein</keyword>
<keyword evidence="9 18" id="KW-0418">Kinase</keyword>
<evidence type="ECO:0000256" key="16">
    <source>
        <dbReference type="ARBA" id="ARBA00047899"/>
    </source>
</evidence>
<keyword evidence="14" id="KW-0675">Receptor</keyword>
<evidence type="ECO:0000256" key="17">
    <source>
        <dbReference type="ARBA" id="ARBA00048679"/>
    </source>
</evidence>
<dbReference type="PROSITE" id="PS00108">
    <property type="entry name" value="PROTEIN_KINASE_ST"/>
    <property type="match status" value="1"/>
</dbReference>
<feature type="domain" description="Bulb-type lectin" evidence="21">
    <location>
        <begin position="38"/>
        <end position="171"/>
    </location>
</feature>
<keyword evidence="7" id="KW-0430">Lectin</keyword>
<evidence type="ECO:0000256" key="9">
    <source>
        <dbReference type="ARBA" id="ARBA00022777"/>
    </source>
</evidence>
<keyword evidence="13" id="KW-1015">Disulfide bond</keyword>
<evidence type="ECO:0000313" key="23">
    <source>
        <dbReference type="Proteomes" id="UP000298652"/>
    </source>
</evidence>
<dbReference type="InterPro" id="IPR000719">
    <property type="entry name" value="Prot_kinase_dom"/>
</dbReference>
<organism evidence="22 23">
    <name type="scientific">Setaria viridis</name>
    <name type="common">Green bristlegrass</name>
    <name type="synonym">Setaria italica subsp. viridis</name>
    <dbReference type="NCBI Taxonomy" id="4556"/>
    <lineage>
        <taxon>Eukaryota</taxon>
        <taxon>Viridiplantae</taxon>
        <taxon>Streptophyta</taxon>
        <taxon>Embryophyta</taxon>
        <taxon>Tracheophyta</taxon>
        <taxon>Spermatophyta</taxon>
        <taxon>Magnoliopsida</taxon>
        <taxon>Liliopsida</taxon>
        <taxon>Poales</taxon>
        <taxon>Poaceae</taxon>
        <taxon>PACMAD clade</taxon>
        <taxon>Panicoideae</taxon>
        <taxon>Panicodae</taxon>
        <taxon>Paniceae</taxon>
        <taxon>Cenchrinae</taxon>
        <taxon>Setaria</taxon>
    </lineage>
</organism>
<sequence length="845" mass="93588">MAASLRFVLLPSVPSFPTLVLVLMLSSQAGFLPSALARTNLTAGDTLTPPHYITSPSGGFAFGFRSLDDDDPSKFLLATWFRFSDGNSSQPQPQSVVWFAKVPPEGPTPNTTARSVLSITTDGQLTLADGSKVLWKAPTTSMERGSVLTLTDSGNVQFLSDGDKVLWESFGYPTDTLLPGQSLKGVLFSKRADAEFTTGRFSLAAQNDGNVVLCVDLFTGDISGNAYWGTRTNGPNGNTTITFDDQGRLSYTLYDGTVNSLISPPTSSIASNNYFQFARMDPDGIVRTYVRPKNGGENTSWTVSGKLPSEGGCKLKNGRMQGMCGPGSYSVETKERLNCLCPSGYTYIDAQHSDSGCTPAFEPQSCNGDSGDNSSDEFSLVELLNTTWEISIYYKKFPAVTEEQCREYCLNDCFCTAALMINGSDCEQLGALAYGRQGNDVTTNALIKVPKGNTSHAERQSARTRILLRPYKIITICLAFLSVITVGGLVAQYYLTRRRDSQQQLSSSVRAFSWKELYQATNGFEKLLRKGSFGEVYKGMIRLPQPHLIAVKKLINSNDYSEQEFTNEVQSIGQIHHRNLVRMIGYCKEGKHRMLVFEFMPGGSLRGFLFNPEKRPPWQWRAEAALAIARGLEYLHDGCNATIIHCDIKPDNILLDDRGVPRITDFGISKLLGSEKVHTTVTHVRGTRGYIAPEWLRGDARVDTKADVYSFGVMLLEMICCRRCQEPVVPDLPQDGDDDETVTLFGWAAQLVGARRMELMLHGDYVDAVEDMERVEQFARVALWCIEPNPLLRPTMHQVVQMLETRDRAQVQALPDPPNCYMEWSPSIPQLKIEESETDKDQTSP</sequence>
<comment type="catalytic activity">
    <reaction evidence="17 18">
        <text>L-seryl-[protein] + ATP = O-phospho-L-seryl-[protein] + ADP + H(+)</text>
        <dbReference type="Rhea" id="RHEA:17989"/>
        <dbReference type="Rhea" id="RHEA-COMP:9863"/>
        <dbReference type="Rhea" id="RHEA-COMP:11604"/>
        <dbReference type="ChEBI" id="CHEBI:15378"/>
        <dbReference type="ChEBI" id="CHEBI:29999"/>
        <dbReference type="ChEBI" id="CHEBI:30616"/>
        <dbReference type="ChEBI" id="CHEBI:83421"/>
        <dbReference type="ChEBI" id="CHEBI:456216"/>
        <dbReference type="EC" id="2.7.11.1"/>
    </reaction>
</comment>
<evidence type="ECO:0000256" key="11">
    <source>
        <dbReference type="ARBA" id="ARBA00022989"/>
    </source>
</evidence>
<dbReference type="GO" id="GO:0016020">
    <property type="term" value="C:membrane"/>
    <property type="evidence" value="ECO:0007669"/>
    <property type="project" value="UniProtKB-SubCell"/>
</dbReference>
<evidence type="ECO:0000256" key="15">
    <source>
        <dbReference type="ARBA" id="ARBA00023180"/>
    </source>
</evidence>
<comment type="similarity">
    <text evidence="18">Belongs to the protein kinase superfamily. Ser/Thr protein kinase family.</text>
</comment>
<dbReference type="Gene3D" id="2.90.10.10">
    <property type="entry name" value="Bulb-type lectin domain"/>
    <property type="match status" value="2"/>
</dbReference>
<gene>
    <name evidence="22" type="ORF">SEVIR_4G223500v2</name>
</gene>
<accession>A0A4U6V4M6</accession>
<dbReference type="InterPro" id="IPR001480">
    <property type="entry name" value="Bulb-type_lectin_dom"/>
</dbReference>
<evidence type="ECO:0000259" key="21">
    <source>
        <dbReference type="PROSITE" id="PS50927"/>
    </source>
</evidence>
<dbReference type="PROSITE" id="PS50011">
    <property type="entry name" value="PROTEIN_KINASE_DOM"/>
    <property type="match status" value="1"/>
</dbReference>
<evidence type="ECO:0000256" key="7">
    <source>
        <dbReference type="ARBA" id="ARBA00022734"/>
    </source>
</evidence>
<evidence type="ECO:0000259" key="20">
    <source>
        <dbReference type="PROSITE" id="PS50011"/>
    </source>
</evidence>
<dbReference type="Proteomes" id="UP000298652">
    <property type="component" value="Chromosome 4"/>
</dbReference>
<evidence type="ECO:0000256" key="3">
    <source>
        <dbReference type="ARBA" id="ARBA00022536"/>
    </source>
</evidence>
<dbReference type="GO" id="GO:0051707">
    <property type="term" value="P:response to other organism"/>
    <property type="evidence" value="ECO:0007669"/>
    <property type="project" value="UniProtKB-ARBA"/>
</dbReference>
<evidence type="ECO:0000256" key="8">
    <source>
        <dbReference type="ARBA" id="ARBA00022741"/>
    </source>
</evidence>
<keyword evidence="10 18" id="KW-0067">ATP-binding</keyword>
<keyword evidence="8 18" id="KW-0547">Nucleotide-binding</keyword>
<dbReference type="EMBL" id="CM016555">
    <property type="protein sequence ID" value="TKW22363.1"/>
    <property type="molecule type" value="Genomic_DNA"/>
</dbReference>
<dbReference type="GO" id="GO:0004674">
    <property type="term" value="F:protein serine/threonine kinase activity"/>
    <property type="evidence" value="ECO:0007669"/>
    <property type="project" value="UniProtKB-KW"/>
</dbReference>
<reference evidence="22" key="1">
    <citation type="submission" date="2019-03" db="EMBL/GenBank/DDBJ databases">
        <title>WGS assembly of Setaria viridis.</title>
        <authorList>
            <person name="Huang P."/>
            <person name="Jenkins J."/>
            <person name="Grimwood J."/>
            <person name="Barry K."/>
            <person name="Healey A."/>
            <person name="Mamidi S."/>
            <person name="Sreedasyam A."/>
            <person name="Shu S."/>
            <person name="Feldman M."/>
            <person name="Wu J."/>
            <person name="Yu Y."/>
            <person name="Chen C."/>
            <person name="Johnson J."/>
            <person name="Rokhsar D."/>
            <person name="Baxter I."/>
            <person name="Schmutz J."/>
            <person name="Brutnell T."/>
            <person name="Kellogg E."/>
        </authorList>
    </citation>
    <scope>NUCLEOTIDE SEQUENCE [LARGE SCALE GENOMIC DNA]</scope>
</reference>
<keyword evidence="12 19" id="KW-0472">Membrane</keyword>
<dbReference type="InterPro" id="IPR011009">
    <property type="entry name" value="Kinase-like_dom_sf"/>
</dbReference>
<dbReference type="FunFam" id="1.10.510.10:FF:000384">
    <property type="entry name" value="G-type lectin S-receptor-like serine/threonine-protein kinase"/>
    <property type="match status" value="1"/>
</dbReference>
<evidence type="ECO:0000256" key="19">
    <source>
        <dbReference type="SAM" id="Phobius"/>
    </source>
</evidence>
<evidence type="ECO:0000256" key="2">
    <source>
        <dbReference type="ARBA" id="ARBA00022527"/>
    </source>
</evidence>
<evidence type="ECO:0000256" key="4">
    <source>
        <dbReference type="ARBA" id="ARBA00022679"/>
    </source>
</evidence>
<dbReference type="SUPFAM" id="SSF56112">
    <property type="entry name" value="Protein kinase-like (PK-like)"/>
    <property type="match status" value="1"/>
</dbReference>
<dbReference type="Pfam" id="PF01453">
    <property type="entry name" value="B_lectin"/>
    <property type="match status" value="1"/>
</dbReference>
<evidence type="ECO:0000256" key="10">
    <source>
        <dbReference type="ARBA" id="ARBA00022840"/>
    </source>
</evidence>
<keyword evidence="5 19" id="KW-0812">Transmembrane</keyword>
<proteinExistence type="inferred from homology"/>
<keyword evidence="2 18" id="KW-0723">Serine/threonine-protein kinase</keyword>
<feature type="transmembrane region" description="Helical" evidence="19">
    <location>
        <begin position="473"/>
        <end position="495"/>
    </location>
</feature>
<dbReference type="PIRSF" id="PIRSF000641">
    <property type="entry name" value="SRK"/>
    <property type="match status" value="1"/>
</dbReference>
<dbReference type="GO" id="GO:0030246">
    <property type="term" value="F:carbohydrate binding"/>
    <property type="evidence" value="ECO:0007669"/>
    <property type="project" value="UniProtKB-KW"/>
</dbReference>
<comment type="catalytic activity">
    <reaction evidence="16 18">
        <text>L-threonyl-[protein] + ATP = O-phospho-L-threonyl-[protein] + ADP + H(+)</text>
        <dbReference type="Rhea" id="RHEA:46608"/>
        <dbReference type="Rhea" id="RHEA-COMP:11060"/>
        <dbReference type="Rhea" id="RHEA-COMP:11605"/>
        <dbReference type="ChEBI" id="CHEBI:15378"/>
        <dbReference type="ChEBI" id="CHEBI:30013"/>
        <dbReference type="ChEBI" id="CHEBI:30616"/>
        <dbReference type="ChEBI" id="CHEBI:61977"/>
        <dbReference type="ChEBI" id="CHEBI:456216"/>
        <dbReference type="EC" id="2.7.11.1"/>
    </reaction>
</comment>
<evidence type="ECO:0000256" key="14">
    <source>
        <dbReference type="ARBA" id="ARBA00023170"/>
    </source>
</evidence>
<protein>
    <recommendedName>
        <fullName evidence="18">Receptor-like serine/threonine-protein kinase</fullName>
        <ecNumber evidence="18">2.7.11.1</ecNumber>
    </recommendedName>
</protein>
<keyword evidence="3" id="KW-0245">EGF-like domain</keyword>
<dbReference type="GO" id="GO:0005524">
    <property type="term" value="F:ATP binding"/>
    <property type="evidence" value="ECO:0007669"/>
    <property type="project" value="UniProtKB-KW"/>
</dbReference>
<evidence type="ECO:0000256" key="5">
    <source>
        <dbReference type="ARBA" id="ARBA00022692"/>
    </source>
</evidence>
<dbReference type="Gene3D" id="3.30.200.20">
    <property type="entry name" value="Phosphorylase Kinase, domain 1"/>
    <property type="match status" value="1"/>
</dbReference>
<evidence type="ECO:0000256" key="1">
    <source>
        <dbReference type="ARBA" id="ARBA00004479"/>
    </source>
</evidence>
<dbReference type="GO" id="GO:0106310">
    <property type="term" value="F:protein serine kinase activity"/>
    <property type="evidence" value="ECO:0007669"/>
    <property type="project" value="RHEA"/>
</dbReference>
<dbReference type="PANTHER" id="PTHR47976">
    <property type="entry name" value="G-TYPE LECTIN S-RECEPTOR-LIKE SERINE/THREONINE-PROTEIN KINASE SD2-5"/>
    <property type="match status" value="1"/>
</dbReference>
<dbReference type="Gene3D" id="1.10.510.10">
    <property type="entry name" value="Transferase(Phosphotransferase) domain 1"/>
    <property type="match status" value="1"/>
</dbReference>
<evidence type="ECO:0000256" key="6">
    <source>
        <dbReference type="ARBA" id="ARBA00022729"/>
    </source>
</evidence>
<evidence type="ECO:0000313" key="22">
    <source>
        <dbReference type="EMBL" id="TKW22363.1"/>
    </source>
</evidence>
<dbReference type="AlphaFoldDB" id="A0A4U6V4M6"/>
<dbReference type="InterPro" id="IPR036426">
    <property type="entry name" value="Bulb-type_lectin_dom_sf"/>
</dbReference>
<dbReference type="Gramene" id="TKW22363">
    <property type="protein sequence ID" value="TKW22363"/>
    <property type="gene ID" value="SEVIR_4G223500v2"/>
</dbReference>
<dbReference type="InterPro" id="IPR051343">
    <property type="entry name" value="G-type_lectin_kinases/EP1-like"/>
</dbReference>
<dbReference type="EC" id="2.7.11.1" evidence="18"/>
<dbReference type="OMA" id="MIGYCKQ"/>
<dbReference type="PANTHER" id="PTHR47976:SF10">
    <property type="entry name" value="RECEPTOR-LIKE SERINE_THREONINE-PROTEIN KINASE"/>
    <property type="match status" value="1"/>
</dbReference>
<dbReference type="InterPro" id="IPR008271">
    <property type="entry name" value="Ser/Thr_kinase_AS"/>
</dbReference>
<dbReference type="SUPFAM" id="SSF51110">
    <property type="entry name" value="alpha-D-mannose-specific plant lectins"/>
    <property type="match status" value="2"/>
</dbReference>
<evidence type="ECO:0000256" key="13">
    <source>
        <dbReference type="ARBA" id="ARBA00023157"/>
    </source>
</evidence>
<feature type="domain" description="Protein kinase" evidence="20">
    <location>
        <begin position="522"/>
        <end position="806"/>
    </location>
</feature>
<dbReference type="InterPro" id="IPR024171">
    <property type="entry name" value="SRK-like_kinase"/>
</dbReference>
<dbReference type="FunFam" id="3.30.200.20:FF:000059">
    <property type="entry name" value="S-receptor-like serine/threonine-protein kinase"/>
    <property type="match status" value="1"/>
</dbReference>
<evidence type="ECO:0000256" key="18">
    <source>
        <dbReference type="PIRNR" id="PIRNR000641"/>
    </source>
</evidence>
<dbReference type="SMART" id="SM00108">
    <property type="entry name" value="B_lectin"/>
    <property type="match status" value="1"/>
</dbReference>
<keyword evidence="11 19" id="KW-1133">Transmembrane helix</keyword>
<dbReference type="SMART" id="SM00220">
    <property type="entry name" value="S_TKc"/>
    <property type="match status" value="1"/>
</dbReference>
<comment type="subcellular location">
    <subcellularLocation>
        <location evidence="1">Membrane</location>
        <topology evidence="1">Single-pass type I membrane protein</topology>
    </subcellularLocation>
</comment>
<keyword evidence="23" id="KW-1185">Reference proteome</keyword>
<keyword evidence="6" id="KW-0732">Signal</keyword>
<evidence type="ECO:0000256" key="12">
    <source>
        <dbReference type="ARBA" id="ARBA00023136"/>
    </source>
</evidence>
<dbReference type="PROSITE" id="PS50927">
    <property type="entry name" value="BULB_LECTIN"/>
    <property type="match status" value="1"/>
</dbReference>